<dbReference type="GO" id="GO:0004673">
    <property type="term" value="F:protein histidine kinase activity"/>
    <property type="evidence" value="ECO:0007669"/>
    <property type="project" value="UniProtKB-EC"/>
</dbReference>
<dbReference type="Pfam" id="PF13426">
    <property type="entry name" value="PAS_9"/>
    <property type="match status" value="1"/>
</dbReference>
<dbReference type="Pfam" id="PF08447">
    <property type="entry name" value="PAS_3"/>
    <property type="match status" value="1"/>
</dbReference>
<evidence type="ECO:0000256" key="2">
    <source>
        <dbReference type="SAM" id="Phobius"/>
    </source>
</evidence>
<comment type="caution">
    <text evidence="6">The sequence shown here is derived from an EMBL/GenBank/DDBJ whole genome shotgun (WGS) entry which is preliminary data.</text>
</comment>
<feature type="domain" description="PAS" evidence="4">
    <location>
        <begin position="198"/>
        <end position="246"/>
    </location>
</feature>
<feature type="domain" description="Histidine kinase" evidence="3">
    <location>
        <begin position="497"/>
        <end position="727"/>
    </location>
</feature>
<dbReference type="Gene3D" id="3.30.450.20">
    <property type="entry name" value="PAS domain"/>
    <property type="match status" value="2"/>
</dbReference>
<feature type="transmembrane region" description="Helical" evidence="2">
    <location>
        <begin position="170"/>
        <end position="194"/>
    </location>
</feature>
<dbReference type="InterPro" id="IPR001610">
    <property type="entry name" value="PAC"/>
</dbReference>
<dbReference type="InterPro" id="IPR003594">
    <property type="entry name" value="HATPase_dom"/>
</dbReference>
<dbReference type="InterPro" id="IPR013655">
    <property type="entry name" value="PAS_fold_3"/>
</dbReference>
<dbReference type="PANTHER" id="PTHR43065:SF47">
    <property type="match status" value="1"/>
</dbReference>
<dbReference type="InterPro" id="IPR036890">
    <property type="entry name" value="HATPase_C_sf"/>
</dbReference>
<organism evidence="6">
    <name type="scientific">mine drainage metagenome</name>
    <dbReference type="NCBI Taxonomy" id="410659"/>
    <lineage>
        <taxon>unclassified sequences</taxon>
        <taxon>metagenomes</taxon>
        <taxon>ecological metagenomes</taxon>
    </lineage>
</organism>
<dbReference type="SMART" id="SM00086">
    <property type="entry name" value="PAC"/>
    <property type="match status" value="2"/>
</dbReference>
<evidence type="ECO:0000259" key="5">
    <source>
        <dbReference type="PROSITE" id="PS50113"/>
    </source>
</evidence>
<feature type="transmembrane region" description="Helical" evidence="2">
    <location>
        <begin position="6"/>
        <end position="27"/>
    </location>
</feature>
<dbReference type="CDD" id="cd00130">
    <property type="entry name" value="PAS"/>
    <property type="match status" value="2"/>
</dbReference>
<dbReference type="PANTHER" id="PTHR43065">
    <property type="entry name" value="SENSOR HISTIDINE KINASE"/>
    <property type="match status" value="1"/>
</dbReference>
<dbReference type="Gene3D" id="3.30.565.10">
    <property type="entry name" value="Histidine kinase-like ATPase, C-terminal domain"/>
    <property type="match status" value="1"/>
</dbReference>
<dbReference type="PROSITE" id="PS50112">
    <property type="entry name" value="PAS"/>
    <property type="match status" value="2"/>
</dbReference>
<evidence type="ECO:0000313" key="6">
    <source>
        <dbReference type="EMBL" id="OIQ93876.1"/>
    </source>
</evidence>
<dbReference type="EC" id="2.7.13.3" evidence="6"/>
<evidence type="ECO:0000256" key="1">
    <source>
        <dbReference type="SAM" id="Coils"/>
    </source>
</evidence>
<keyword evidence="6" id="KW-0808">Transferase</keyword>
<feature type="domain" description="PAC" evidence="5">
    <location>
        <begin position="271"/>
        <end position="323"/>
    </location>
</feature>
<feature type="transmembrane region" description="Helical" evidence="2">
    <location>
        <begin position="144"/>
        <end position="164"/>
    </location>
</feature>
<dbReference type="InterPro" id="IPR004358">
    <property type="entry name" value="Sig_transdc_His_kin-like_C"/>
</dbReference>
<keyword evidence="2" id="KW-1133">Transmembrane helix</keyword>
<dbReference type="EMBL" id="MLJW01000198">
    <property type="protein sequence ID" value="OIQ93876.1"/>
    <property type="molecule type" value="Genomic_DNA"/>
</dbReference>
<dbReference type="SUPFAM" id="SSF55785">
    <property type="entry name" value="PYP-like sensor domain (PAS domain)"/>
    <property type="match status" value="2"/>
</dbReference>
<reference evidence="6" key="1">
    <citation type="submission" date="2016-10" db="EMBL/GenBank/DDBJ databases">
        <title>Sequence of Gallionella enrichment culture.</title>
        <authorList>
            <person name="Poehlein A."/>
            <person name="Muehling M."/>
            <person name="Daniel R."/>
        </authorList>
    </citation>
    <scope>NUCLEOTIDE SEQUENCE</scope>
</reference>
<feature type="domain" description="PAC" evidence="5">
    <location>
        <begin position="403"/>
        <end position="456"/>
    </location>
</feature>
<dbReference type="AlphaFoldDB" id="A0A1J5RP68"/>
<dbReference type="Pfam" id="PF02518">
    <property type="entry name" value="HATPase_c"/>
    <property type="match status" value="1"/>
</dbReference>
<dbReference type="PROSITE" id="PS50113">
    <property type="entry name" value="PAC"/>
    <property type="match status" value="2"/>
</dbReference>
<sequence length="754" mass="83383">MQPFDVLVLHLLASGFTAFVFALVWYVNRRNDVVRAWATSQFATTASIAFGVAYARAPRLWIGLAAVLCISVATTRLTAGVWLYRRHKLRRWVEPWAAALLFASIAAGWALVSERAASALASAGLALACLWAGGFLWRRRPSFIDGILGALFVVRGVILLGRVYAGPAGWVIAFDSLSSLVLSLFLLVAIVLDVGDRERDRYRRLYQSMLDGYFISDRQRRFVDFNESFCRMLGYRAEELLDLSTLDITPSRWADTDHEIYLQLNSRGYSEIFEKEYLRRDGECLPVEIRAYAERDERGELVGYWAVVRDISARKQSERRKAAELREQRLQAVLEATGEGVWDWNVRAGTVYLSERWYQIFGLDAASTIRSLSDERYQSLLHPDDRDAVLARVQSCLDGGGRYVSQHRALRRDGEVIWLQSHGDVIERAADGAALRMVGSVIDITAQKRAEFALREAKTDAERANAELAETLRRLSQTQDELLRAEKHAALGALVAGVAHELNTPIGNAVTVSSTMDDAQRELRRCTESGLTKAALKGFLDTFAESSSILQRNLVRAADLVHNFKQLAVDQSSYSRRTFDLREVVAEVLIVMAPALRKARVELRCEIARGIAMDSYPGPLTQALMALIDNALVHAFVDGGGHLVLHAEPDGDGEVCIELSDDGVGIAPEVLRRIFDPFFTTRLGRGGSGLGLHLVYNIATVVMAGHIDVRSAPGQGSTFTLRLPRVAADADGDVLSSFRAASTPSELSHVAAAD</sequence>
<feature type="domain" description="PAS" evidence="4">
    <location>
        <begin position="326"/>
        <end position="400"/>
    </location>
</feature>
<feature type="coiled-coil region" evidence="1">
    <location>
        <begin position="447"/>
        <end position="488"/>
    </location>
</feature>
<dbReference type="NCBIfam" id="TIGR00229">
    <property type="entry name" value="sensory_box"/>
    <property type="match status" value="2"/>
</dbReference>
<evidence type="ECO:0000259" key="4">
    <source>
        <dbReference type="PROSITE" id="PS50112"/>
    </source>
</evidence>
<protein>
    <submittedName>
        <fullName evidence="6">Sensor protein ZraS</fullName>
        <ecNumber evidence="6">2.7.13.3</ecNumber>
    </submittedName>
</protein>
<name>A0A1J5RP68_9ZZZZ</name>
<dbReference type="Gene3D" id="1.10.287.130">
    <property type="match status" value="1"/>
</dbReference>
<dbReference type="InterPro" id="IPR035965">
    <property type="entry name" value="PAS-like_dom_sf"/>
</dbReference>
<feature type="transmembrane region" description="Helical" evidence="2">
    <location>
        <begin position="60"/>
        <end position="84"/>
    </location>
</feature>
<accession>A0A1J5RP68</accession>
<feature type="transmembrane region" description="Helical" evidence="2">
    <location>
        <begin position="96"/>
        <end position="112"/>
    </location>
</feature>
<dbReference type="InterPro" id="IPR000014">
    <property type="entry name" value="PAS"/>
</dbReference>
<feature type="transmembrane region" description="Helical" evidence="2">
    <location>
        <begin position="118"/>
        <end position="137"/>
    </location>
</feature>
<keyword evidence="1" id="KW-0175">Coiled coil</keyword>
<dbReference type="PROSITE" id="PS50109">
    <property type="entry name" value="HIS_KIN"/>
    <property type="match status" value="1"/>
</dbReference>
<dbReference type="PRINTS" id="PR00344">
    <property type="entry name" value="BCTRLSENSOR"/>
</dbReference>
<keyword evidence="2" id="KW-0812">Transmembrane</keyword>
<gene>
    <name evidence="6" type="primary">zraS_22</name>
    <name evidence="6" type="ORF">GALL_241630</name>
</gene>
<dbReference type="SMART" id="SM00387">
    <property type="entry name" value="HATPase_c"/>
    <property type="match status" value="1"/>
</dbReference>
<evidence type="ECO:0000259" key="3">
    <source>
        <dbReference type="PROSITE" id="PS50109"/>
    </source>
</evidence>
<dbReference type="InterPro" id="IPR005467">
    <property type="entry name" value="His_kinase_dom"/>
</dbReference>
<proteinExistence type="predicted"/>
<feature type="transmembrane region" description="Helical" evidence="2">
    <location>
        <begin position="34"/>
        <end position="54"/>
    </location>
</feature>
<keyword evidence="2" id="KW-0472">Membrane</keyword>
<dbReference type="SUPFAM" id="SSF55874">
    <property type="entry name" value="ATPase domain of HSP90 chaperone/DNA topoisomerase II/histidine kinase"/>
    <property type="match status" value="1"/>
</dbReference>
<dbReference type="InterPro" id="IPR000700">
    <property type="entry name" value="PAS-assoc_C"/>
</dbReference>
<dbReference type="SMART" id="SM00091">
    <property type="entry name" value="PAS"/>
    <property type="match status" value="2"/>
</dbReference>